<dbReference type="Pfam" id="PF07784">
    <property type="entry name" value="DUF1622"/>
    <property type="match status" value="1"/>
</dbReference>
<feature type="transmembrane region" description="Helical" evidence="1">
    <location>
        <begin position="12"/>
        <end position="36"/>
    </location>
</feature>
<dbReference type="RefSeq" id="WP_184081775.1">
    <property type="nucleotide sequence ID" value="NZ_JACIJP010000007.1"/>
</dbReference>
<keyword evidence="1" id="KW-1133">Transmembrane helix</keyword>
<keyword evidence="1" id="KW-0472">Membrane</keyword>
<dbReference type="PANTHER" id="PTHR38468">
    <property type="entry name" value="SLL0939 PROTEIN"/>
    <property type="match status" value="1"/>
</dbReference>
<feature type="transmembrane region" description="Helical" evidence="1">
    <location>
        <begin position="56"/>
        <end position="78"/>
    </location>
</feature>
<reference evidence="2 3" key="1">
    <citation type="submission" date="2020-08" db="EMBL/GenBank/DDBJ databases">
        <title>Genomic Encyclopedia of Type Strains, Phase IV (KMG-IV): sequencing the most valuable type-strain genomes for metagenomic binning, comparative biology and taxonomic classification.</title>
        <authorList>
            <person name="Goeker M."/>
        </authorList>
    </citation>
    <scope>NUCLEOTIDE SEQUENCE [LARGE SCALE GENOMIC DNA]</scope>
    <source>
        <strain evidence="2 3">DSM 102255</strain>
    </source>
</reference>
<evidence type="ECO:0000313" key="3">
    <source>
        <dbReference type="Proteomes" id="UP000552700"/>
    </source>
</evidence>
<protein>
    <submittedName>
        <fullName evidence="2">Putative membrane protein</fullName>
    </submittedName>
</protein>
<dbReference type="InterPro" id="IPR012427">
    <property type="entry name" value="DUF1622"/>
</dbReference>
<dbReference type="Proteomes" id="UP000552700">
    <property type="component" value="Unassembled WGS sequence"/>
</dbReference>
<comment type="caution">
    <text evidence="2">The sequence shown here is derived from an EMBL/GenBank/DDBJ whole genome shotgun (WGS) entry which is preliminary data.</text>
</comment>
<evidence type="ECO:0000313" key="2">
    <source>
        <dbReference type="EMBL" id="MBB6125491.1"/>
    </source>
</evidence>
<dbReference type="EMBL" id="JACIJP010000007">
    <property type="protein sequence ID" value="MBB6125491.1"/>
    <property type="molecule type" value="Genomic_DNA"/>
</dbReference>
<keyword evidence="3" id="KW-1185">Reference proteome</keyword>
<dbReference type="PANTHER" id="PTHR38468:SF1">
    <property type="entry name" value="SLL0939 PROTEIN"/>
    <property type="match status" value="1"/>
</dbReference>
<name>A0A841JBJ7_9SPHN</name>
<feature type="transmembrane region" description="Helical" evidence="1">
    <location>
        <begin position="84"/>
        <end position="104"/>
    </location>
</feature>
<sequence length="122" mass="13211">MDSVLIDVIHWITRAIELTGTGIIVSGAGAALLKFLGQVFKGALDERAVGGFRSNLGEAILLGLEFLVAADIINTIAIQPTLQSLAVLAGIVLIRTFLSFSLEVEIKGRWPWQRETGKHRDT</sequence>
<keyword evidence="1" id="KW-0812">Transmembrane</keyword>
<gene>
    <name evidence="2" type="ORF">FHS92_003253</name>
</gene>
<proteinExistence type="predicted"/>
<accession>A0A841JBJ7</accession>
<dbReference type="AlphaFoldDB" id="A0A841JBJ7"/>
<organism evidence="2 3">
    <name type="scientific">Sphingobium subterraneum</name>
    <dbReference type="NCBI Taxonomy" id="627688"/>
    <lineage>
        <taxon>Bacteria</taxon>
        <taxon>Pseudomonadati</taxon>
        <taxon>Pseudomonadota</taxon>
        <taxon>Alphaproteobacteria</taxon>
        <taxon>Sphingomonadales</taxon>
        <taxon>Sphingomonadaceae</taxon>
        <taxon>Sphingobium</taxon>
    </lineage>
</organism>
<evidence type="ECO:0000256" key="1">
    <source>
        <dbReference type="SAM" id="Phobius"/>
    </source>
</evidence>